<dbReference type="FunFam" id="3.40.50.720:FF:000158">
    <property type="entry name" value="Zinc-binding alcohol dehydrogenase"/>
    <property type="match status" value="1"/>
</dbReference>
<dbReference type="PROSITE" id="PS00059">
    <property type="entry name" value="ADH_ZINC"/>
    <property type="match status" value="1"/>
</dbReference>
<evidence type="ECO:0000256" key="4">
    <source>
        <dbReference type="ARBA" id="ARBA00022553"/>
    </source>
</evidence>
<gene>
    <name evidence="13" type="ORF">ACRE_050830</name>
</gene>
<comment type="cofactor">
    <cofactor evidence="1 11">
        <name>Zn(2+)</name>
        <dbReference type="ChEBI" id="CHEBI:29105"/>
    </cofactor>
</comment>
<dbReference type="GO" id="GO:0008270">
    <property type="term" value="F:zinc ion binding"/>
    <property type="evidence" value="ECO:0007669"/>
    <property type="project" value="InterPro"/>
</dbReference>
<evidence type="ECO:0000256" key="5">
    <source>
        <dbReference type="ARBA" id="ARBA00022723"/>
    </source>
</evidence>
<evidence type="ECO:0000313" key="13">
    <source>
        <dbReference type="EMBL" id="KFH44134.1"/>
    </source>
</evidence>
<evidence type="ECO:0000256" key="3">
    <source>
        <dbReference type="ARBA" id="ARBA00011738"/>
    </source>
</evidence>
<dbReference type="InterPro" id="IPR013149">
    <property type="entry name" value="ADH-like_C"/>
</dbReference>
<dbReference type="EC" id="1.1.1.2" evidence="9"/>
<comment type="catalytic activity">
    <reaction evidence="10">
        <text>a primary alcohol + NADP(+) = an aldehyde + NADPH + H(+)</text>
        <dbReference type="Rhea" id="RHEA:15937"/>
        <dbReference type="ChEBI" id="CHEBI:15378"/>
        <dbReference type="ChEBI" id="CHEBI:15734"/>
        <dbReference type="ChEBI" id="CHEBI:17478"/>
        <dbReference type="ChEBI" id="CHEBI:57783"/>
        <dbReference type="ChEBI" id="CHEBI:58349"/>
        <dbReference type="EC" id="1.1.1.2"/>
    </reaction>
    <physiologicalReaction direction="left-to-right" evidence="10">
        <dbReference type="Rhea" id="RHEA:15938"/>
    </physiologicalReaction>
    <physiologicalReaction direction="right-to-left" evidence="10">
        <dbReference type="Rhea" id="RHEA:15939"/>
    </physiologicalReaction>
</comment>
<dbReference type="SMART" id="SM00829">
    <property type="entry name" value="PKS_ER"/>
    <property type="match status" value="1"/>
</dbReference>
<dbReference type="InterPro" id="IPR013154">
    <property type="entry name" value="ADH-like_N"/>
</dbReference>
<dbReference type="Gene3D" id="3.40.50.720">
    <property type="entry name" value="NAD(P)-binding Rossmann-like Domain"/>
    <property type="match status" value="1"/>
</dbReference>
<keyword evidence="4" id="KW-0597">Phosphoprotein</keyword>
<keyword evidence="14" id="KW-1185">Reference proteome</keyword>
<evidence type="ECO:0000313" key="14">
    <source>
        <dbReference type="Proteomes" id="UP000029964"/>
    </source>
</evidence>
<dbReference type="Pfam" id="PF08240">
    <property type="entry name" value="ADH_N"/>
    <property type="match status" value="1"/>
</dbReference>
<keyword evidence="7" id="KW-0521">NADP</keyword>
<evidence type="ECO:0000256" key="6">
    <source>
        <dbReference type="ARBA" id="ARBA00022833"/>
    </source>
</evidence>
<keyword evidence="5 11" id="KW-0479">Metal-binding</keyword>
<dbReference type="Proteomes" id="UP000029964">
    <property type="component" value="Unassembled WGS sequence"/>
</dbReference>
<dbReference type="InterPro" id="IPR020843">
    <property type="entry name" value="ER"/>
</dbReference>
<dbReference type="InterPro" id="IPR036291">
    <property type="entry name" value="NAD(P)-bd_dom_sf"/>
</dbReference>
<reference evidence="14" key="1">
    <citation type="journal article" date="2014" name="Genome Announc.">
        <title>Genome sequence and annotation of Acremonium chrysogenum, producer of the beta-lactam antibiotic cephalosporin C.</title>
        <authorList>
            <person name="Terfehr D."/>
            <person name="Dahlmann T.A."/>
            <person name="Specht T."/>
            <person name="Zadra I."/>
            <person name="Kuernsteiner H."/>
            <person name="Kueck U."/>
        </authorList>
    </citation>
    <scope>NUCLEOTIDE SEQUENCE [LARGE SCALE GENOMIC DNA]</scope>
    <source>
        <strain evidence="14">ATCC 11550 / CBS 779.69 / DSM 880 / IAM 14645 / JCM 23072 / IMI 49137</strain>
    </source>
</reference>
<comment type="subunit">
    <text evidence="3">Homodimer.</text>
</comment>
<dbReference type="Gene3D" id="3.90.180.10">
    <property type="entry name" value="Medium-chain alcohol dehydrogenases, catalytic domain"/>
    <property type="match status" value="1"/>
</dbReference>
<sequence>MIQDYKFEGWLGLDKEAVNGKMVWGEFEPKPWEETDVDIQVTHSGICGTDVHTLRSGWGPVDYPICVGHEIVGKVVRVGSQAEGGLKVGDRVGVGAQSDSCRGRLPRGECDDCSAGLEQYCPNMMATYNSRHLNGGKSMGGYATYHRCPSHFVFKIPEGVASEHAAPMLCGGLTLYSPLRKFGCGPGKRVGIVGVGGLGHFGVVFAKAMGAEVVGISRKAAKRDEVLQMGADEYIATDDDQGWAEKHRGTFDLLVSTVSSANAPFEDYVWLLRRDGVLVQVGNPDDGSYTLPLFPLIARRIRITGSSIGSPAEMREMLDMAARTGAKFWVETRPMKEANQAIVDMEEGKARYRYVLVNG</sequence>
<dbReference type="Pfam" id="PF00107">
    <property type="entry name" value="ADH_zinc_N"/>
    <property type="match status" value="1"/>
</dbReference>
<feature type="domain" description="Enoyl reductase (ER)" evidence="12">
    <location>
        <begin position="17"/>
        <end position="356"/>
    </location>
</feature>
<comment type="caution">
    <text evidence="13">The sequence shown here is derived from an EMBL/GenBank/DDBJ whole genome shotgun (WGS) entry which is preliminary data.</text>
</comment>
<keyword evidence="8" id="KW-0560">Oxidoreductase</keyword>
<organism evidence="13 14">
    <name type="scientific">Hapsidospora chrysogenum (strain ATCC 11550 / CBS 779.69 / DSM 880 / IAM 14645 / JCM 23072 / IMI 49137)</name>
    <name type="common">Acremonium chrysogenum</name>
    <dbReference type="NCBI Taxonomy" id="857340"/>
    <lineage>
        <taxon>Eukaryota</taxon>
        <taxon>Fungi</taxon>
        <taxon>Dikarya</taxon>
        <taxon>Ascomycota</taxon>
        <taxon>Pezizomycotina</taxon>
        <taxon>Sordariomycetes</taxon>
        <taxon>Hypocreomycetidae</taxon>
        <taxon>Hypocreales</taxon>
        <taxon>Bionectriaceae</taxon>
        <taxon>Hapsidospora</taxon>
    </lineage>
</organism>
<dbReference type="EMBL" id="JPKY01000054">
    <property type="protein sequence ID" value="KFH44134.1"/>
    <property type="molecule type" value="Genomic_DNA"/>
</dbReference>
<evidence type="ECO:0000256" key="10">
    <source>
        <dbReference type="ARBA" id="ARBA00050997"/>
    </source>
</evidence>
<comment type="similarity">
    <text evidence="2 11">Belongs to the zinc-containing alcohol dehydrogenase family.</text>
</comment>
<evidence type="ECO:0000256" key="7">
    <source>
        <dbReference type="ARBA" id="ARBA00022857"/>
    </source>
</evidence>
<evidence type="ECO:0000256" key="2">
    <source>
        <dbReference type="ARBA" id="ARBA00008072"/>
    </source>
</evidence>
<keyword evidence="6 11" id="KW-0862">Zinc</keyword>
<dbReference type="SUPFAM" id="SSF51735">
    <property type="entry name" value="NAD(P)-binding Rossmann-fold domains"/>
    <property type="match status" value="1"/>
</dbReference>
<dbReference type="STRING" id="857340.A0A086T452"/>
<evidence type="ECO:0000256" key="8">
    <source>
        <dbReference type="ARBA" id="ARBA00023002"/>
    </source>
</evidence>
<proteinExistence type="inferred from homology"/>
<accession>A0A086T452</accession>
<dbReference type="AlphaFoldDB" id="A0A086T452"/>
<dbReference type="InterPro" id="IPR002328">
    <property type="entry name" value="ADH_Zn_CS"/>
</dbReference>
<evidence type="ECO:0000256" key="9">
    <source>
        <dbReference type="ARBA" id="ARBA00024074"/>
    </source>
</evidence>
<dbReference type="InterPro" id="IPR047109">
    <property type="entry name" value="CAD-like"/>
</dbReference>
<dbReference type="SUPFAM" id="SSF50129">
    <property type="entry name" value="GroES-like"/>
    <property type="match status" value="1"/>
</dbReference>
<evidence type="ECO:0000259" key="12">
    <source>
        <dbReference type="SMART" id="SM00829"/>
    </source>
</evidence>
<dbReference type="OrthoDB" id="1879366at2759"/>
<dbReference type="InterPro" id="IPR011032">
    <property type="entry name" value="GroES-like_sf"/>
</dbReference>
<evidence type="ECO:0000256" key="1">
    <source>
        <dbReference type="ARBA" id="ARBA00001947"/>
    </source>
</evidence>
<dbReference type="HOGENOM" id="CLU_026673_20_2_1"/>
<protein>
    <recommendedName>
        <fullName evidence="9">alcohol dehydrogenase (NADP(+))</fullName>
        <ecNumber evidence="9">1.1.1.2</ecNumber>
    </recommendedName>
</protein>
<name>A0A086T452_HAPC1</name>
<evidence type="ECO:0000256" key="11">
    <source>
        <dbReference type="RuleBase" id="RU361277"/>
    </source>
</evidence>
<dbReference type="GO" id="GO:0008106">
    <property type="term" value="F:alcohol dehydrogenase (NADP+) activity"/>
    <property type="evidence" value="ECO:0007669"/>
    <property type="project" value="UniProtKB-EC"/>
</dbReference>
<dbReference type="GO" id="GO:0006066">
    <property type="term" value="P:alcohol metabolic process"/>
    <property type="evidence" value="ECO:0007669"/>
    <property type="project" value="UniProtKB-ARBA"/>
</dbReference>
<dbReference type="CDD" id="cd05283">
    <property type="entry name" value="CAD1"/>
    <property type="match status" value="1"/>
</dbReference>
<dbReference type="PANTHER" id="PTHR42683">
    <property type="entry name" value="ALDEHYDE REDUCTASE"/>
    <property type="match status" value="1"/>
</dbReference>